<sequence>MARRRIKAPESHGVCSSSAAARTRSSITSTLQACSTNRRRSKQRRIVVAAPAAWPRRTDVATTEEGYGRRPWDAGRGWVRIGLQRRKGNAQRKEKDVRSCAGG</sequence>
<proteinExistence type="predicted"/>
<gene>
    <name evidence="2" type="ORF">QYE76_001773</name>
</gene>
<dbReference type="EMBL" id="JAUUTY010000005">
    <property type="protein sequence ID" value="KAK1627458.1"/>
    <property type="molecule type" value="Genomic_DNA"/>
</dbReference>
<organism evidence="2 3">
    <name type="scientific">Lolium multiflorum</name>
    <name type="common">Italian ryegrass</name>
    <name type="synonym">Lolium perenne subsp. multiflorum</name>
    <dbReference type="NCBI Taxonomy" id="4521"/>
    <lineage>
        <taxon>Eukaryota</taxon>
        <taxon>Viridiplantae</taxon>
        <taxon>Streptophyta</taxon>
        <taxon>Embryophyta</taxon>
        <taxon>Tracheophyta</taxon>
        <taxon>Spermatophyta</taxon>
        <taxon>Magnoliopsida</taxon>
        <taxon>Liliopsida</taxon>
        <taxon>Poales</taxon>
        <taxon>Poaceae</taxon>
        <taxon>BOP clade</taxon>
        <taxon>Pooideae</taxon>
        <taxon>Poodae</taxon>
        <taxon>Poeae</taxon>
        <taxon>Poeae Chloroplast Group 2 (Poeae type)</taxon>
        <taxon>Loliodinae</taxon>
        <taxon>Loliinae</taxon>
        <taxon>Lolium</taxon>
    </lineage>
</organism>
<keyword evidence="3" id="KW-1185">Reference proteome</keyword>
<feature type="compositionally biased region" description="Low complexity" evidence="1">
    <location>
        <begin position="16"/>
        <end position="30"/>
    </location>
</feature>
<protein>
    <submittedName>
        <fullName evidence="2">Uncharacterized protein</fullName>
    </submittedName>
</protein>
<feature type="region of interest" description="Disordered" evidence="1">
    <location>
        <begin position="84"/>
        <end position="103"/>
    </location>
</feature>
<name>A0AAD8RLZ9_LOLMU</name>
<dbReference type="Proteomes" id="UP001231189">
    <property type="component" value="Unassembled WGS sequence"/>
</dbReference>
<evidence type="ECO:0000256" key="1">
    <source>
        <dbReference type="SAM" id="MobiDB-lite"/>
    </source>
</evidence>
<evidence type="ECO:0000313" key="2">
    <source>
        <dbReference type="EMBL" id="KAK1627458.1"/>
    </source>
</evidence>
<evidence type="ECO:0000313" key="3">
    <source>
        <dbReference type="Proteomes" id="UP001231189"/>
    </source>
</evidence>
<comment type="caution">
    <text evidence="2">The sequence shown here is derived from an EMBL/GenBank/DDBJ whole genome shotgun (WGS) entry which is preliminary data.</text>
</comment>
<reference evidence="2" key="1">
    <citation type="submission" date="2023-07" db="EMBL/GenBank/DDBJ databases">
        <title>A chromosome-level genome assembly of Lolium multiflorum.</title>
        <authorList>
            <person name="Chen Y."/>
            <person name="Copetti D."/>
            <person name="Kolliker R."/>
            <person name="Studer B."/>
        </authorList>
    </citation>
    <scope>NUCLEOTIDE SEQUENCE</scope>
    <source>
        <strain evidence="2">02402/16</strain>
        <tissue evidence="2">Leaf</tissue>
    </source>
</reference>
<accession>A0AAD8RLZ9</accession>
<feature type="compositionally biased region" description="Basic and acidic residues" evidence="1">
    <location>
        <begin position="91"/>
        <end position="103"/>
    </location>
</feature>
<feature type="region of interest" description="Disordered" evidence="1">
    <location>
        <begin position="1"/>
        <end position="44"/>
    </location>
</feature>
<dbReference type="AlphaFoldDB" id="A0AAD8RLZ9"/>